<evidence type="ECO:0000256" key="1">
    <source>
        <dbReference type="ARBA" id="ARBA00038357"/>
    </source>
</evidence>
<comment type="similarity">
    <text evidence="1">Belongs to the cytochrome b5 family. MAPR subfamily.</text>
</comment>
<sequence length="227" mass="25711">MGTGTAISVIVIIISVGVHQYNPFLIPTLLGKGLGYTRVAHRLFTDAFDKATNYLYTNTGIDLRYEREDEFYSKQKPEFQSPAKMHKSYAKLLLTKQELKQYDGTEGSKGLYVAILGSVFDVSAGKEHYGPGCSYHFFTGIDGSRAFVSGDFSETGLTDDLSGLSNKDIKGLWKWVEFYKNDYKYVGKVIGKFYDSKGRKTRDLEDFYSRLKEAEKEEALEDSEKKK</sequence>
<dbReference type="OrthoDB" id="10257697at2759"/>
<evidence type="ECO:0000313" key="3">
    <source>
        <dbReference type="EMBL" id="CAB3382440.1"/>
    </source>
</evidence>
<dbReference type="Pfam" id="PF00173">
    <property type="entry name" value="Cyt-b5"/>
    <property type="match status" value="1"/>
</dbReference>
<dbReference type="SMART" id="SM01117">
    <property type="entry name" value="Cyt-b5"/>
    <property type="match status" value="1"/>
</dbReference>
<dbReference type="InterPro" id="IPR036400">
    <property type="entry name" value="Cyt_B5-like_heme/steroid_sf"/>
</dbReference>
<dbReference type="Gene3D" id="3.10.120.10">
    <property type="entry name" value="Cytochrome b5-like heme/steroid binding domain"/>
    <property type="match status" value="1"/>
</dbReference>
<feature type="domain" description="Cytochrome b5 heme-binding" evidence="2">
    <location>
        <begin position="94"/>
        <end position="190"/>
    </location>
</feature>
<dbReference type="SUPFAM" id="SSF55856">
    <property type="entry name" value="Cytochrome b5-like heme/steroid binding domain"/>
    <property type="match status" value="1"/>
</dbReference>
<dbReference type="GO" id="GO:0016020">
    <property type="term" value="C:membrane"/>
    <property type="evidence" value="ECO:0007669"/>
    <property type="project" value="TreeGrafter"/>
</dbReference>
<reference evidence="3 4" key="1">
    <citation type="submission" date="2020-04" db="EMBL/GenBank/DDBJ databases">
        <authorList>
            <person name="Alioto T."/>
            <person name="Alioto T."/>
            <person name="Gomez Garrido J."/>
        </authorList>
    </citation>
    <scope>NUCLEOTIDE SEQUENCE [LARGE SCALE GENOMIC DNA]</scope>
</reference>
<keyword evidence="4" id="KW-1185">Reference proteome</keyword>
<organism evidence="3 4">
    <name type="scientific">Cloeon dipterum</name>
    <dbReference type="NCBI Taxonomy" id="197152"/>
    <lineage>
        <taxon>Eukaryota</taxon>
        <taxon>Metazoa</taxon>
        <taxon>Ecdysozoa</taxon>
        <taxon>Arthropoda</taxon>
        <taxon>Hexapoda</taxon>
        <taxon>Insecta</taxon>
        <taxon>Pterygota</taxon>
        <taxon>Palaeoptera</taxon>
        <taxon>Ephemeroptera</taxon>
        <taxon>Pisciforma</taxon>
        <taxon>Baetidae</taxon>
        <taxon>Cloeon</taxon>
    </lineage>
</organism>
<dbReference type="Proteomes" id="UP000494165">
    <property type="component" value="Unassembled WGS sequence"/>
</dbReference>
<dbReference type="InterPro" id="IPR050577">
    <property type="entry name" value="MAPR/NEUFC/NENF-like"/>
</dbReference>
<gene>
    <name evidence="3" type="ORF">CLODIP_2_CD01454</name>
</gene>
<dbReference type="PANTHER" id="PTHR10281:SF4">
    <property type="entry name" value="NEUFERRICIN"/>
    <property type="match status" value="1"/>
</dbReference>
<accession>A0A8S1DR82</accession>
<dbReference type="InterPro" id="IPR001199">
    <property type="entry name" value="Cyt_B5-like_heme/steroid-bd"/>
</dbReference>
<dbReference type="AlphaFoldDB" id="A0A8S1DR82"/>
<proteinExistence type="inferred from homology"/>
<dbReference type="GO" id="GO:0012505">
    <property type="term" value="C:endomembrane system"/>
    <property type="evidence" value="ECO:0007669"/>
    <property type="project" value="TreeGrafter"/>
</dbReference>
<evidence type="ECO:0000313" key="4">
    <source>
        <dbReference type="Proteomes" id="UP000494165"/>
    </source>
</evidence>
<comment type="caution">
    <text evidence="3">The sequence shown here is derived from an EMBL/GenBank/DDBJ whole genome shotgun (WGS) entry which is preliminary data.</text>
</comment>
<dbReference type="PANTHER" id="PTHR10281">
    <property type="entry name" value="MEMBRANE-ASSOCIATED PROGESTERONE RECEPTOR COMPONENT-RELATED"/>
    <property type="match status" value="1"/>
</dbReference>
<protein>
    <recommendedName>
        <fullName evidence="2">Cytochrome b5 heme-binding domain-containing protein</fullName>
    </recommendedName>
</protein>
<dbReference type="EMBL" id="CADEPI010000271">
    <property type="protein sequence ID" value="CAB3382440.1"/>
    <property type="molecule type" value="Genomic_DNA"/>
</dbReference>
<evidence type="ECO:0000259" key="2">
    <source>
        <dbReference type="SMART" id="SM01117"/>
    </source>
</evidence>
<name>A0A8S1DR82_9INSE</name>